<dbReference type="GO" id="GO:0005524">
    <property type="term" value="F:ATP binding"/>
    <property type="evidence" value="ECO:0007669"/>
    <property type="project" value="UniProtKB-UniRule"/>
</dbReference>
<dbReference type="Gene3D" id="1.10.510.10">
    <property type="entry name" value="Transferase(Phosphotransferase) domain 1"/>
    <property type="match status" value="1"/>
</dbReference>
<dbReference type="InterPro" id="IPR011009">
    <property type="entry name" value="Kinase-like_dom_sf"/>
</dbReference>
<feature type="domain" description="Protein kinase" evidence="3">
    <location>
        <begin position="22"/>
        <end position="276"/>
    </location>
</feature>
<keyword evidence="4" id="KW-0723">Serine/threonine-protein kinase</keyword>
<dbReference type="STRING" id="697281.Mahau_0615"/>
<keyword evidence="2" id="KW-1133">Transmembrane helix</keyword>
<dbReference type="Gene3D" id="3.30.200.20">
    <property type="entry name" value="Phosphorylase Kinase, domain 1"/>
    <property type="match status" value="1"/>
</dbReference>
<evidence type="ECO:0000256" key="2">
    <source>
        <dbReference type="SAM" id="Phobius"/>
    </source>
</evidence>
<evidence type="ECO:0000313" key="5">
    <source>
        <dbReference type="Proteomes" id="UP000008457"/>
    </source>
</evidence>
<dbReference type="Pfam" id="PF00069">
    <property type="entry name" value="Pkinase"/>
    <property type="match status" value="1"/>
</dbReference>
<dbReference type="KEGG" id="mas:Mahau_0615"/>
<reference evidence="4 5" key="2">
    <citation type="journal article" date="2011" name="Stand. Genomic Sci.">
        <title>Complete genome sequence of Mahella australiensis type strain (50-1 BON).</title>
        <authorList>
            <person name="Sikorski J."/>
            <person name="Teshima H."/>
            <person name="Nolan M."/>
            <person name="Lucas S."/>
            <person name="Hammon N."/>
            <person name="Deshpande S."/>
            <person name="Cheng J.F."/>
            <person name="Pitluck S."/>
            <person name="Liolios K."/>
            <person name="Pagani I."/>
            <person name="Ivanova N."/>
            <person name="Huntemann M."/>
            <person name="Mavromatis K."/>
            <person name="Ovchinikova G."/>
            <person name="Pati A."/>
            <person name="Tapia R."/>
            <person name="Han C."/>
            <person name="Goodwin L."/>
            <person name="Chen A."/>
            <person name="Palaniappan K."/>
            <person name="Land M."/>
            <person name="Hauser L."/>
            <person name="Ngatchou-Djao O.D."/>
            <person name="Rohde M."/>
            <person name="Pukall R."/>
            <person name="Spring S."/>
            <person name="Abt B."/>
            <person name="Goker M."/>
            <person name="Detter J.C."/>
            <person name="Woyke T."/>
            <person name="Bristow J."/>
            <person name="Markowitz V."/>
            <person name="Hugenholtz P."/>
            <person name="Eisen J.A."/>
            <person name="Kyrpides N.C."/>
            <person name="Klenk H.P."/>
            <person name="Lapidus A."/>
        </authorList>
    </citation>
    <scope>NUCLEOTIDE SEQUENCE [LARGE SCALE GENOMIC DNA]</scope>
    <source>
        <strain evidence="5">DSM 15567 / CIP 107919 / 50-1 BON</strain>
    </source>
</reference>
<gene>
    <name evidence="4" type="ordered locus">Mahau_0615</name>
</gene>
<dbReference type="Proteomes" id="UP000008457">
    <property type="component" value="Chromosome"/>
</dbReference>
<dbReference type="GO" id="GO:0004674">
    <property type="term" value="F:protein serine/threonine kinase activity"/>
    <property type="evidence" value="ECO:0007669"/>
    <property type="project" value="UniProtKB-KW"/>
</dbReference>
<dbReference type="InterPro" id="IPR017441">
    <property type="entry name" value="Protein_kinase_ATP_BS"/>
</dbReference>
<feature type="transmembrane region" description="Helical" evidence="2">
    <location>
        <begin position="271"/>
        <end position="293"/>
    </location>
</feature>
<dbReference type="SMART" id="SM00220">
    <property type="entry name" value="S_TKc"/>
    <property type="match status" value="1"/>
</dbReference>
<protein>
    <submittedName>
        <fullName evidence="4">Serine/threonine protein kinase</fullName>
    </submittedName>
</protein>
<keyword evidence="5" id="KW-1185">Reference proteome</keyword>
<dbReference type="EMBL" id="CP002360">
    <property type="protein sequence ID" value="AEE95818.1"/>
    <property type="molecule type" value="Genomic_DNA"/>
</dbReference>
<dbReference type="HOGENOM" id="CLU_074074_0_0_9"/>
<dbReference type="AlphaFoldDB" id="F4A000"/>
<organism evidence="4 5">
    <name type="scientific">Mahella australiensis (strain DSM 15567 / CIP 107919 / 50-1 BON)</name>
    <dbReference type="NCBI Taxonomy" id="697281"/>
    <lineage>
        <taxon>Bacteria</taxon>
        <taxon>Bacillati</taxon>
        <taxon>Bacillota</taxon>
        <taxon>Clostridia</taxon>
        <taxon>Thermoanaerobacterales</taxon>
        <taxon>Thermoanaerobacterales Family IV. Incertae Sedis</taxon>
        <taxon>Mahella</taxon>
    </lineage>
</organism>
<keyword evidence="1" id="KW-0067">ATP-binding</keyword>
<keyword evidence="4" id="KW-0808">Transferase</keyword>
<name>F4A000_MAHA5</name>
<reference evidence="5" key="1">
    <citation type="submission" date="2010-11" db="EMBL/GenBank/DDBJ databases">
        <title>The complete genome of Mahella australiensis DSM 15567.</title>
        <authorList>
            <consortium name="US DOE Joint Genome Institute (JGI-PGF)"/>
            <person name="Lucas S."/>
            <person name="Copeland A."/>
            <person name="Lapidus A."/>
            <person name="Bruce D."/>
            <person name="Goodwin L."/>
            <person name="Pitluck S."/>
            <person name="Kyrpides N."/>
            <person name="Mavromatis K."/>
            <person name="Pagani I."/>
            <person name="Ivanova N."/>
            <person name="Teshima H."/>
            <person name="Brettin T."/>
            <person name="Detter J.C."/>
            <person name="Han C."/>
            <person name="Tapia R."/>
            <person name="Land M."/>
            <person name="Hauser L."/>
            <person name="Markowitz V."/>
            <person name="Cheng J.-F."/>
            <person name="Hugenholtz P."/>
            <person name="Woyke T."/>
            <person name="Wu D."/>
            <person name="Spring S."/>
            <person name="Pukall R."/>
            <person name="Steenblock K."/>
            <person name="Schneider S."/>
            <person name="Klenk H.-P."/>
            <person name="Eisen J.A."/>
        </authorList>
    </citation>
    <scope>NUCLEOTIDE SEQUENCE [LARGE SCALE GENOMIC DNA]</scope>
    <source>
        <strain evidence="5">DSM 15567 / CIP 107919 / 50-1 BON</strain>
    </source>
</reference>
<dbReference type="PROSITE" id="PS50011">
    <property type="entry name" value="PROTEIN_KINASE_DOM"/>
    <property type="match status" value="1"/>
</dbReference>
<dbReference type="InterPro" id="IPR000719">
    <property type="entry name" value="Prot_kinase_dom"/>
</dbReference>
<dbReference type="PROSITE" id="PS00107">
    <property type="entry name" value="PROTEIN_KINASE_ATP"/>
    <property type="match status" value="1"/>
</dbReference>
<feature type="transmembrane region" description="Helical" evidence="2">
    <location>
        <begin position="190"/>
        <end position="208"/>
    </location>
</feature>
<evidence type="ECO:0000313" key="4">
    <source>
        <dbReference type="EMBL" id="AEE95818.1"/>
    </source>
</evidence>
<sequence length="294" mass="32881">MFKMEDIHLGSDICGRWHNRCYKVSKLLGRGGTGSVFLAQRVDDGKKVALKISCVGEDLIYEYHSLTDMACLSMVPEAIELDEWHGYTFLVLEYIEGYDLSYYIGAGKCSYAGAVRLGCILAFLMSKVWGKGYCLTDVKPENVMVDIANRRIIVIDWSSLTEAGAPVKEFTPTYDIASWGVGRRLADQRYMVFAISMIMTVLIMGKSYSPVSVSIDEVTGDMKHTKCPIGVKNILIAGLKGRYDTLQQFYNAMNALDMYDRSSENDRMDKIINITLAAAALFAFLSIANWLILI</sequence>
<accession>F4A000</accession>
<dbReference type="eggNOG" id="COG0515">
    <property type="taxonomic scope" value="Bacteria"/>
</dbReference>
<keyword evidence="4" id="KW-0418">Kinase</keyword>
<dbReference type="SUPFAM" id="SSF56112">
    <property type="entry name" value="Protein kinase-like (PK-like)"/>
    <property type="match status" value="1"/>
</dbReference>
<keyword evidence="1" id="KW-0547">Nucleotide-binding</keyword>
<evidence type="ECO:0000259" key="3">
    <source>
        <dbReference type="PROSITE" id="PS50011"/>
    </source>
</evidence>
<keyword evidence="2" id="KW-0472">Membrane</keyword>
<evidence type="ECO:0000256" key="1">
    <source>
        <dbReference type="PROSITE-ProRule" id="PRU10141"/>
    </source>
</evidence>
<proteinExistence type="predicted"/>
<feature type="binding site" evidence="1">
    <location>
        <position position="51"/>
    </location>
    <ligand>
        <name>ATP</name>
        <dbReference type="ChEBI" id="CHEBI:30616"/>
    </ligand>
</feature>
<keyword evidence="2" id="KW-0812">Transmembrane</keyword>